<gene>
    <name evidence="2" type="ORF">ACFQ1E_17470</name>
</gene>
<dbReference type="EMBL" id="JBHTJG010000010">
    <property type="protein sequence ID" value="MFD0948136.1"/>
    <property type="molecule type" value="Genomic_DNA"/>
</dbReference>
<organism evidence="2 3">
    <name type="scientific">Sphingomonas canadensis</name>
    <dbReference type="NCBI Taxonomy" id="1219257"/>
    <lineage>
        <taxon>Bacteria</taxon>
        <taxon>Pseudomonadati</taxon>
        <taxon>Pseudomonadota</taxon>
        <taxon>Alphaproteobacteria</taxon>
        <taxon>Sphingomonadales</taxon>
        <taxon>Sphingomonadaceae</taxon>
        <taxon>Sphingomonas</taxon>
    </lineage>
</organism>
<dbReference type="Proteomes" id="UP001596977">
    <property type="component" value="Unassembled WGS sequence"/>
</dbReference>
<feature type="region of interest" description="Disordered" evidence="1">
    <location>
        <begin position="128"/>
        <end position="169"/>
    </location>
</feature>
<evidence type="ECO:0000313" key="2">
    <source>
        <dbReference type="EMBL" id="MFD0948136.1"/>
    </source>
</evidence>
<evidence type="ECO:0008006" key="4">
    <source>
        <dbReference type="Google" id="ProtNLM"/>
    </source>
</evidence>
<evidence type="ECO:0000256" key="1">
    <source>
        <dbReference type="SAM" id="MobiDB-lite"/>
    </source>
</evidence>
<reference evidence="3" key="1">
    <citation type="journal article" date="2019" name="Int. J. Syst. Evol. Microbiol.">
        <title>The Global Catalogue of Microorganisms (GCM) 10K type strain sequencing project: providing services to taxonomists for standard genome sequencing and annotation.</title>
        <authorList>
            <consortium name="The Broad Institute Genomics Platform"/>
            <consortium name="The Broad Institute Genome Sequencing Center for Infectious Disease"/>
            <person name="Wu L."/>
            <person name="Ma J."/>
        </authorList>
    </citation>
    <scope>NUCLEOTIDE SEQUENCE [LARGE SCALE GENOMIC DNA]</scope>
    <source>
        <strain evidence="3">CCUG 62982</strain>
    </source>
</reference>
<dbReference type="RefSeq" id="WP_264945974.1">
    <property type="nucleotide sequence ID" value="NZ_JAPDRA010000010.1"/>
</dbReference>
<protein>
    <recommendedName>
        <fullName evidence="4">HTH cro/C1-type domain-containing protein</fullName>
    </recommendedName>
</protein>
<evidence type="ECO:0000313" key="3">
    <source>
        <dbReference type="Proteomes" id="UP001596977"/>
    </source>
</evidence>
<accession>A0ABW3H9K6</accession>
<proteinExistence type="predicted"/>
<name>A0ABW3H9K6_9SPHN</name>
<sequence length="169" mass="18129">MVIKPGIYLQMRRQAAGLSLRQAAEIGFAALPHRDLDRVERQLALLEQDATHVSRAVIARLQLAYDFSREIYEQLLDHHFAGPGGAEPRLCRRCACSEHDACLIDPASSLPAACRWVAADLCSRCAGPGDDVAEGDAAPARSDETEGDNAPAPDPAPMSDPATLQDEAA</sequence>
<keyword evidence="3" id="KW-1185">Reference proteome</keyword>
<comment type="caution">
    <text evidence="2">The sequence shown here is derived from an EMBL/GenBank/DDBJ whole genome shotgun (WGS) entry which is preliminary data.</text>
</comment>